<comment type="caution">
    <text evidence="3">The sequence shown here is derived from an EMBL/GenBank/DDBJ whole genome shotgun (WGS) entry which is preliminary data.</text>
</comment>
<dbReference type="PROSITE" id="PS51257">
    <property type="entry name" value="PROKAR_LIPOPROTEIN"/>
    <property type="match status" value="1"/>
</dbReference>
<evidence type="ECO:0000313" key="4">
    <source>
        <dbReference type="Proteomes" id="UP001198402"/>
    </source>
</evidence>
<reference evidence="4" key="1">
    <citation type="submission" date="2023-07" db="EMBL/GenBank/DDBJ databases">
        <authorList>
            <person name="Yue Y."/>
        </authorList>
    </citation>
    <scope>NUCLEOTIDE SEQUENCE [LARGE SCALE GENOMIC DNA]</scope>
    <source>
        <strain evidence="4">2Y89</strain>
    </source>
</reference>
<keyword evidence="2" id="KW-0732">Signal</keyword>
<evidence type="ECO:0000256" key="1">
    <source>
        <dbReference type="SAM" id="Phobius"/>
    </source>
</evidence>
<keyword evidence="1" id="KW-0472">Membrane</keyword>
<gene>
    <name evidence="3" type="ORF">LBV24_09720</name>
</gene>
<evidence type="ECO:0000256" key="2">
    <source>
        <dbReference type="SAM" id="SignalP"/>
    </source>
</evidence>
<evidence type="ECO:0008006" key="5">
    <source>
        <dbReference type="Google" id="ProtNLM"/>
    </source>
</evidence>
<proteinExistence type="predicted"/>
<protein>
    <recommendedName>
        <fullName evidence="5">Positive regulator of sigma(E), RseC/MucC</fullName>
    </recommendedName>
</protein>
<dbReference type="RefSeq" id="WP_224478452.1">
    <property type="nucleotide sequence ID" value="NZ_JAIUJS010000004.1"/>
</dbReference>
<name>A0ABS7Y3R5_9FLAO</name>
<evidence type="ECO:0000313" key="3">
    <source>
        <dbReference type="EMBL" id="MCA0153492.1"/>
    </source>
</evidence>
<feature type="transmembrane region" description="Helical" evidence="1">
    <location>
        <begin position="84"/>
        <end position="108"/>
    </location>
</feature>
<organism evidence="3 4">
    <name type="scientific">Winogradskyella vincentii</name>
    <dbReference type="NCBI Taxonomy" id="2877122"/>
    <lineage>
        <taxon>Bacteria</taxon>
        <taxon>Pseudomonadati</taxon>
        <taxon>Bacteroidota</taxon>
        <taxon>Flavobacteriia</taxon>
        <taxon>Flavobacteriales</taxon>
        <taxon>Flavobacteriaceae</taxon>
        <taxon>Winogradskyella</taxon>
    </lineage>
</organism>
<dbReference type="Proteomes" id="UP001198402">
    <property type="component" value="Unassembled WGS sequence"/>
</dbReference>
<feature type="signal peptide" evidence="2">
    <location>
        <begin position="1"/>
        <end position="19"/>
    </location>
</feature>
<dbReference type="EMBL" id="JAIUJS010000004">
    <property type="protein sequence ID" value="MCA0153492.1"/>
    <property type="molecule type" value="Genomic_DNA"/>
</dbReference>
<sequence length="155" mass="17517">MQRSIIFSLLLFLSCSLYSQEQAIKLTKQNSDKEIIIKENKRVKIKTMDGRKITGRLKIENNTIIIDEERFQLEDIAEMKRNPLLLSILTSSFFIYAGAITIGLGGLIGVLADSTAFWLIIPGAGLVYAGIKSPNFNRKFKNDGSWSFEIITLKR</sequence>
<feature type="transmembrane region" description="Helical" evidence="1">
    <location>
        <begin position="115"/>
        <end position="131"/>
    </location>
</feature>
<keyword evidence="4" id="KW-1185">Reference proteome</keyword>
<feature type="chain" id="PRO_5046701245" description="Positive regulator of sigma(E), RseC/MucC" evidence="2">
    <location>
        <begin position="20"/>
        <end position="155"/>
    </location>
</feature>
<accession>A0ABS7Y3R5</accession>
<keyword evidence="1" id="KW-1133">Transmembrane helix</keyword>
<keyword evidence="1" id="KW-0812">Transmembrane</keyword>